<keyword evidence="2" id="KW-1185">Reference proteome</keyword>
<dbReference type="EMBL" id="WJXW01000014">
    <property type="protein sequence ID" value="KAF9730407.1"/>
    <property type="molecule type" value="Genomic_DNA"/>
</dbReference>
<dbReference type="Proteomes" id="UP000756921">
    <property type="component" value="Unassembled WGS sequence"/>
</dbReference>
<name>A0A9P6G7N7_9PLEO</name>
<accession>A0A9P6G7N7</accession>
<organism evidence="1 2">
    <name type="scientific">Paraphaeosphaeria minitans</name>
    <dbReference type="NCBI Taxonomy" id="565426"/>
    <lineage>
        <taxon>Eukaryota</taxon>
        <taxon>Fungi</taxon>
        <taxon>Dikarya</taxon>
        <taxon>Ascomycota</taxon>
        <taxon>Pezizomycotina</taxon>
        <taxon>Dothideomycetes</taxon>
        <taxon>Pleosporomycetidae</taxon>
        <taxon>Pleosporales</taxon>
        <taxon>Massarineae</taxon>
        <taxon>Didymosphaeriaceae</taxon>
        <taxon>Paraphaeosphaeria</taxon>
    </lineage>
</organism>
<proteinExistence type="predicted"/>
<evidence type="ECO:0000313" key="1">
    <source>
        <dbReference type="EMBL" id="KAF9730407.1"/>
    </source>
</evidence>
<evidence type="ECO:0000313" key="2">
    <source>
        <dbReference type="Proteomes" id="UP000756921"/>
    </source>
</evidence>
<comment type="caution">
    <text evidence="1">The sequence shown here is derived from an EMBL/GenBank/DDBJ whole genome shotgun (WGS) entry which is preliminary data.</text>
</comment>
<protein>
    <submittedName>
        <fullName evidence="1">Uncharacterized protein</fullName>
    </submittedName>
</protein>
<sequence length="92" mass="9927">MCHTRTTIFTCAHGATTFHPCAERDDKEPCFMGIMQFERRDASICAACAEKAKGAVRTCPSPTPLYTADNLETEAKGVVAKANCGARGGWWG</sequence>
<dbReference type="AlphaFoldDB" id="A0A9P6G7N7"/>
<gene>
    <name evidence="1" type="ORF">PMIN01_11276</name>
</gene>
<reference evidence="1" key="1">
    <citation type="journal article" date="2020" name="Mol. Plant Microbe Interact.">
        <title>Genome Sequence of the Biocontrol Agent Coniothyrium minitans strain Conio (IMI 134523).</title>
        <authorList>
            <person name="Patel D."/>
            <person name="Shittu T.A."/>
            <person name="Baroncelli R."/>
            <person name="Muthumeenakshi S."/>
            <person name="Osborne T.H."/>
            <person name="Janganan T.K."/>
            <person name="Sreenivasaprasad S."/>
        </authorList>
    </citation>
    <scope>NUCLEOTIDE SEQUENCE</scope>
    <source>
        <strain evidence="1">Conio</strain>
    </source>
</reference>